<dbReference type="GO" id="GO:0000976">
    <property type="term" value="F:transcription cis-regulatory region binding"/>
    <property type="evidence" value="ECO:0007669"/>
    <property type="project" value="TreeGrafter"/>
</dbReference>
<dbReference type="PROSITE" id="PS50932">
    <property type="entry name" value="HTH_LACI_2"/>
    <property type="match status" value="1"/>
</dbReference>
<reference evidence="5" key="1">
    <citation type="submission" date="2022-11" db="EMBL/GenBank/DDBJ databases">
        <title>WGS of Natronobacillus azotifigens 24KS-1, an anaerobic diazotrophic haloalkaliphile from soda-rich habitats.</title>
        <authorList>
            <person name="Sorokin D.Y."/>
            <person name="Merkel A.Y."/>
        </authorList>
    </citation>
    <scope>NUCLEOTIDE SEQUENCE</scope>
    <source>
        <strain evidence="5">24KS-1</strain>
    </source>
</reference>
<dbReference type="Proteomes" id="UP001084197">
    <property type="component" value="Unassembled WGS sequence"/>
</dbReference>
<evidence type="ECO:0000256" key="3">
    <source>
        <dbReference type="ARBA" id="ARBA00023163"/>
    </source>
</evidence>
<evidence type="ECO:0000313" key="5">
    <source>
        <dbReference type="EMBL" id="MCZ0703088.1"/>
    </source>
</evidence>
<dbReference type="GO" id="GO:0003700">
    <property type="term" value="F:DNA-binding transcription factor activity"/>
    <property type="evidence" value="ECO:0007669"/>
    <property type="project" value="TreeGrafter"/>
</dbReference>
<gene>
    <name evidence="5" type="ORF">OWO01_07675</name>
</gene>
<protein>
    <submittedName>
        <fullName evidence="5">LacI family DNA-binding transcriptional regulator</fullName>
    </submittedName>
</protein>
<keyword evidence="3" id="KW-0804">Transcription</keyword>
<dbReference type="SUPFAM" id="SSF53822">
    <property type="entry name" value="Periplasmic binding protein-like I"/>
    <property type="match status" value="1"/>
</dbReference>
<dbReference type="PANTHER" id="PTHR30146:SF109">
    <property type="entry name" value="HTH-TYPE TRANSCRIPTIONAL REGULATOR GALS"/>
    <property type="match status" value="1"/>
</dbReference>
<dbReference type="EMBL" id="JAPRAT010000012">
    <property type="protein sequence ID" value="MCZ0703088.1"/>
    <property type="molecule type" value="Genomic_DNA"/>
</dbReference>
<dbReference type="Gene3D" id="1.10.260.40">
    <property type="entry name" value="lambda repressor-like DNA-binding domains"/>
    <property type="match status" value="1"/>
</dbReference>
<dbReference type="SUPFAM" id="SSF47413">
    <property type="entry name" value="lambda repressor-like DNA-binding domains"/>
    <property type="match status" value="1"/>
</dbReference>
<dbReference type="InterPro" id="IPR028082">
    <property type="entry name" value="Peripla_BP_I"/>
</dbReference>
<dbReference type="Pfam" id="PF00356">
    <property type="entry name" value="LacI"/>
    <property type="match status" value="1"/>
</dbReference>
<dbReference type="Gene3D" id="3.40.50.2300">
    <property type="match status" value="2"/>
</dbReference>
<keyword evidence="6" id="KW-1185">Reference proteome</keyword>
<dbReference type="Pfam" id="PF13377">
    <property type="entry name" value="Peripla_BP_3"/>
    <property type="match status" value="1"/>
</dbReference>
<feature type="domain" description="HTH lacI-type" evidence="4">
    <location>
        <begin position="6"/>
        <end position="49"/>
    </location>
</feature>
<dbReference type="InterPro" id="IPR010982">
    <property type="entry name" value="Lambda_DNA-bd_dom_sf"/>
</dbReference>
<dbReference type="AlphaFoldDB" id="A0A9J6RBM7"/>
<proteinExistence type="predicted"/>
<comment type="caution">
    <text evidence="5">The sequence shown here is derived from an EMBL/GenBank/DDBJ whole genome shotgun (WGS) entry which is preliminary data.</text>
</comment>
<dbReference type="InterPro" id="IPR046335">
    <property type="entry name" value="LacI/GalR-like_sensor"/>
</dbReference>
<evidence type="ECO:0000256" key="1">
    <source>
        <dbReference type="ARBA" id="ARBA00023015"/>
    </source>
</evidence>
<dbReference type="PANTHER" id="PTHR30146">
    <property type="entry name" value="LACI-RELATED TRANSCRIPTIONAL REPRESSOR"/>
    <property type="match status" value="1"/>
</dbReference>
<dbReference type="CDD" id="cd01392">
    <property type="entry name" value="HTH_LacI"/>
    <property type="match status" value="1"/>
</dbReference>
<sequence>MARKKITMQKISEIAGVSKYVVSKTLNGKPGVSETTRKKVLNIAKELGYFKGDILATSDGKRDKNGGLILVVVPNQNEYFENSPYWGRVIDGVTSGIYEKNLNTIIMTENQEIKEHINIKKLIGIICVGQISTDYLLDLQRLAVPIVMIDNEDALIKSDTIFKDNFGGVNRMTKHLIALGHTQIAFVGDINFSLSFYDRWLGFRIACEQAGVNTEHSQAQISLAYHNFENKFNDWIAQNEKKHLSFPTAFVCANDDIAVNTMKVLTKQGLCIPEDCSVTGFDNLEVGMYTTPPISTVQVMKESIGRRAVSKLLWRINHEQFPPEKILVDGDLMIRESVSSPKVKE</sequence>
<keyword evidence="1" id="KW-0805">Transcription regulation</keyword>
<accession>A0A9J6RBM7</accession>
<evidence type="ECO:0000313" key="6">
    <source>
        <dbReference type="Proteomes" id="UP001084197"/>
    </source>
</evidence>
<keyword evidence="2 5" id="KW-0238">DNA-binding</keyword>
<name>A0A9J6RBM7_9BACI</name>
<dbReference type="RefSeq" id="WP_268779858.1">
    <property type="nucleotide sequence ID" value="NZ_JAPRAT010000012.1"/>
</dbReference>
<evidence type="ECO:0000259" key="4">
    <source>
        <dbReference type="PROSITE" id="PS50932"/>
    </source>
</evidence>
<organism evidence="5 6">
    <name type="scientific">Natronobacillus azotifigens</name>
    <dbReference type="NCBI Taxonomy" id="472978"/>
    <lineage>
        <taxon>Bacteria</taxon>
        <taxon>Bacillati</taxon>
        <taxon>Bacillota</taxon>
        <taxon>Bacilli</taxon>
        <taxon>Bacillales</taxon>
        <taxon>Bacillaceae</taxon>
        <taxon>Natronobacillus</taxon>
    </lineage>
</organism>
<dbReference type="InterPro" id="IPR000843">
    <property type="entry name" value="HTH_LacI"/>
</dbReference>
<dbReference type="SMART" id="SM00354">
    <property type="entry name" value="HTH_LACI"/>
    <property type="match status" value="1"/>
</dbReference>
<evidence type="ECO:0000256" key="2">
    <source>
        <dbReference type="ARBA" id="ARBA00023125"/>
    </source>
</evidence>